<proteinExistence type="predicted"/>
<dbReference type="Proteomes" id="UP000765509">
    <property type="component" value="Unassembled WGS sequence"/>
</dbReference>
<evidence type="ECO:0000313" key="2">
    <source>
        <dbReference type="EMBL" id="MBW0554053.1"/>
    </source>
</evidence>
<dbReference type="EMBL" id="AVOT02060607">
    <property type="protein sequence ID" value="MBW0554053.1"/>
    <property type="molecule type" value="Genomic_DNA"/>
</dbReference>
<sequence>MKKLWSFATQILYLVPETSLRSTKGILMEFEEKEEELEEEESLASIITRISDYAKEEIEKEKKLEILFSKLTPIRKCQTTQETQLKKESSTLSSNKKESVDPLKSQYIILSNE</sequence>
<evidence type="ECO:0000256" key="1">
    <source>
        <dbReference type="SAM" id="MobiDB-lite"/>
    </source>
</evidence>
<organism evidence="2 3">
    <name type="scientific">Austropuccinia psidii MF-1</name>
    <dbReference type="NCBI Taxonomy" id="1389203"/>
    <lineage>
        <taxon>Eukaryota</taxon>
        <taxon>Fungi</taxon>
        <taxon>Dikarya</taxon>
        <taxon>Basidiomycota</taxon>
        <taxon>Pucciniomycotina</taxon>
        <taxon>Pucciniomycetes</taxon>
        <taxon>Pucciniales</taxon>
        <taxon>Sphaerophragmiaceae</taxon>
        <taxon>Austropuccinia</taxon>
    </lineage>
</organism>
<protein>
    <submittedName>
        <fullName evidence="2">Uncharacterized protein</fullName>
    </submittedName>
</protein>
<dbReference type="AlphaFoldDB" id="A0A9Q3J1V0"/>
<gene>
    <name evidence="2" type="ORF">O181_093768</name>
</gene>
<keyword evidence="3" id="KW-1185">Reference proteome</keyword>
<name>A0A9Q3J1V0_9BASI</name>
<reference evidence="2" key="1">
    <citation type="submission" date="2021-03" db="EMBL/GenBank/DDBJ databases">
        <title>Draft genome sequence of rust myrtle Austropuccinia psidii MF-1, a brazilian biotype.</title>
        <authorList>
            <person name="Quecine M.C."/>
            <person name="Pachon D.M.R."/>
            <person name="Bonatelli M.L."/>
            <person name="Correr F.H."/>
            <person name="Franceschini L.M."/>
            <person name="Leite T.F."/>
            <person name="Margarido G.R.A."/>
            <person name="Almeida C.A."/>
            <person name="Ferrarezi J.A."/>
            <person name="Labate C.A."/>
        </authorList>
    </citation>
    <scope>NUCLEOTIDE SEQUENCE</scope>
    <source>
        <strain evidence="2">MF-1</strain>
    </source>
</reference>
<feature type="region of interest" description="Disordered" evidence="1">
    <location>
        <begin position="79"/>
        <end position="101"/>
    </location>
</feature>
<evidence type="ECO:0000313" key="3">
    <source>
        <dbReference type="Proteomes" id="UP000765509"/>
    </source>
</evidence>
<comment type="caution">
    <text evidence="2">The sequence shown here is derived from an EMBL/GenBank/DDBJ whole genome shotgun (WGS) entry which is preliminary data.</text>
</comment>
<feature type="compositionally biased region" description="Basic and acidic residues" evidence="1">
    <location>
        <begin position="84"/>
        <end position="101"/>
    </location>
</feature>
<accession>A0A9Q3J1V0</accession>